<protein>
    <submittedName>
        <fullName evidence="8">Ribonuclease L</fullName>
    </submittedName>
</protein>
<feature type="repeat" description="ANK" evidence="5">
    <location>
        <begin position="121"/>
        <end position="153"/>
    </location>
</feature>
<dbReference type="Pfam" id="PF00023">
    <property type="entry name" value="Ank"/>
    <property type="match status" value="1"/>
</dbReference>
<dbReference type="Pfam" id="PF06479">
    <property type="entry name" value="Ribonuc_2-5A"/>
    <property type="match status" value="1"/>
</dbReference>
<dbReference type="GO" id="GO:0004672">
    <property type="term" value="F:protein kinase activity"/>
    <property type="evidence" value="ECO:0007669"/>
    <property type="project" value="InterPro"/>
</dbReference>
<dbReference type="SMART" id="SM00248">
    <property type="entry name" value="ANK"/>
    <property type="match status" value="8"/>
</dbReference>
<dbReference type="InterPro" id="IPR042745">
    <property type="entry name" value="RNase-L_RNase"/>
</dbReference>
<feature type="domain" description="KEN" evidence="7">
    <location>
        <begin position="571"/>
        <end position="697"/>
    </location>
</feature>
<keyword evidence="2" id="KW-0547">Nucleotide-binding</keyword>
<reference evidence="8" key="2">
    <citation type="submission" date="2025-09" db="UniProtKB">
        <authorList>
            <consortium name="Ensembl"/>
        </authorList>
    </citation>
    <scope>IDENTIFICATION</scope>
</reference>
<feature type="repeat" description="ANK" evidence="5">
    <location>
        <begin position="88"/>
        <end position="120"/>
    </location>
</feature>
<dbReference type="SMART" id="SM00220">
    <property type="entry name" value="S_TKc"/>
    <property type="match status" value="1"/>
</dbReference>
<dbReference type="PROSITE" id="PS50011">
    <property type="entry name" value="PROTEIN_KINASE_DOM"/>
    <property type="match status" value="1"/>
</dbReference>
<dbReference type="GO" id="GO:0005524">
    <property type="term" value="F:ATP binding"/>
    <property type="evidence" value="ECO:0007669"/>
    <property type="project" value="UniProtKB-KW"/>
</dbReference>
<dbReference type="InterPro" id="IPR002110">
    <property type="entry name" value="Ankyrin_rpt"/>
</dbReference>
<reference evidence="8" key="1">
    <citation type="submission" date="2025-08" db="UniProtKB">
        <authorList>
            <consortium name="Ensembl"/>
        </authorList>
    </citation>
    <scope>IDENTIFICATION</scope>
</reference>
<proteinExistence type="predicted"/>
<evidence type="ECO:0000256" key="5">
    <source>
        <dbReference type="PROSITE-ProRule" id="PRU00023"/>
    </source>
</evidence>
<organism evidence="8 9">
    <name type="scientific">Phasianus colchicus</name>
    <name type="common">Common pheasant</name>
    <dbReference type="NCBI Taxonomy" id="9054"/>
    <lineage>
        <taxon>Eukaryota</taxon>
        <taxon>Metazoa</taxon>
        <taxon>Chordata</taxon>
        <taxon>Craniata</taxon>
        <taxon>Vertebrata</taxon>
        <taxon>Euteleostomi</taxon>
        <taxon>Archelosauria</taxon>
        <taxon>Archosauria</taxon>
        <taxon>Dinosauria</taxon>
        <taxon>Saurischia</taxon>
        <taxon>Theropoda</taxon>
        <taxon>Coelurosauria</taxon>
        <taxon>Aves</taxon>
        <taxon>Neognathae</taxon>
        <taxon>Galloanserae</taxon>
        <taxon>Galliformes</taxon>
        <taxon>Phasianidae</taxon>
        <taxon>Phasianinae</taxon>
        <taxon>Phasianus</taxon>
    </lineage>
</organism>
<dbReference type="GO" id="GO:0004540">
    <property type="term" value="F:RNA nuclease activity"/>
    <property type="evidence" value="ECO:0007669"/>
    <property type="project" value="InterPro"/>
</dbReference>
<dbReference type="GO" id="GO:0003723">
    <property type="term" value="F:RNA binding"/>
    <property type="evidence" value="ECO:0007669"/>
    <property type="project" value="TreeGrafter"/>
</dbReference>
<feature type="repeat" description="ANK" evidence="5">
    <location>
        <begin position="273"/>
        <end position="305"/>
    </location>
</feature>
<evidence type="ECO:0000313" key="8">
    <source>
        <dbReference type="Ensembl" id="ENSPCLP00000009643.1"/>
    </source>
</evidence>
<feature type="repeat" description="ANK" evidence="5">
    <location>
        <begin position="55"/>
        <end position="87"/>
    </location>
</feature>
<keyword evidence="1" id="KW-0677">Repeat</keyword>
<dbReference type="AlphaFoldDB" id="A0A669PTR5"/>
<dbReference type="InterPro" id="IPR000719">
    <property type="entry name" value="Prot_kinase_dom"/>
</dbReference>
<sequence length="727" mass="82123">MEPRAHSQQEASTISSMQRAENIASELNDALRYGQREKVLELLENGADVNSKVEFGWTPLHSAVQSGDKEMVQLLLAKGACPHARKDNGGTVFIEAAMVGNVEILELLFGCGFNINDSDDNGFTAFMEAAWYGKEEALRFLHSKGADVNLGRTASEEKKKLSKGGKTALMDACLGGYFSVVKTLIQEMGADVNICDNEGRNALIHALKDNARGKNESDVFEIGRFLLDCGVDVNCKDEAGKTALILAVQRKNTSLVKALLDRDDIKVDEAGEDGQTALTVAVEKNTYDIAEMLCRKGARTDIGKLIAVANRNRASEMACLLLKYNTTFVPTKPDYLEPKSKRWRQQLQSLHKMYRPMIGKLKVFQHASQRIQDNIYLGLYDGMEVAVWIHHRAEGGKEKTFLGQCGSCEHLLKLFQSEQEKGCVYLCFPLWEKNLEEHLQDPEDQKDYKGILKMIFQAVRELHSLGFAHQSLHPKDFLIDLGGKIYLADFDSSRKLTEGKTEVINKDLENLSKLMLYVLTRGRKPLNEVSTKDMDAGSMDYEEALDLIVSLASHDERGLEGLSEHPYFWSKQKKFNFLKNIWNKIKDLTGDDKEDAFNTLNAGKPILYPNWTKQIDQKILRIMTTPRDGKKFFYNKSIAHLLRFIRNLDEHPDKRISEIAGDYAEYFLKRFPKLTIYAYNRLRQHPREEVAHPALPRKEMAFGELRTRAPVSITAPSSAERGSAVPQ</sequence>
<dbReference type="InterPro" id="IPR010513">
    <property type="entry name" value="KEN_dom"/>
</dbReference>
<accession>A0A669PTR5</accession>
<keyword evidence="3" id="KW-0067">ATP-binding</keyword>
<feature type="domain" description="Protein kinase" evidence="6">
    <location>
        <begin position="347"/>
        <end position="695"/>
    </location>
</feature>
<dbReference type="Gene3D" id="1.25.40.20">
    <property type="entry name" value="Ankyrin repeat-containing domain"/>
    <property type="match status" value="1"/>
</dbReference>
<evidence type="ECO:0000256" key="1">
    <source>
        <dbReference type="ARBA" id="ARBA00022737"/>
    </source>
</evidence>
<evidence type="ECO:0000256" key="2">
    <source>
        <dbReference type="ARBA" id="ARBA00022741"/>
    </source>
</evidence>
<dbReference type="Ensembl" id="ENSPCLT00000012992.1">
    <property type="protein sequence ID" value="ENSPCLP00000009643.1"/>
    <property type="gene ID" value="ENSPCLG00000007955.1"/>
</dbReference>
<dbReference type="PROSITE" id="PS51392">
    <property type="entry name" value="KEN"/>
    <property type="match status" value="1"/>
</dbReference>
<dbReference type="PANTHER" id="PTHR24141">
    <property type="entry name" value="2-5A-DEPENDENT RIBONUCLEASE"/>
    <property type="match status" value="1"/>
</dbReference>
<dbReference type="InterPro" id="IPR038357">
    <property type="entry name" value="KEN_sf"/>
</dbReference>
<keyword evidence="4 5" id="KW-0040">ANK repeat</keyword>
<dbReference type="PANTHER" id="PTHR24141:SF1">
    <property type="entry name" value="2-5A-DEPENDENT RIBONUCLEASE"/>
    <property type="match status" value="1"/>
</dbReference>
<dbReference type="GO" id="GO:0006397">
    <property type="term" value="P:mRNA processing"/>
    <property type="evidence" value="ECO:0007669"/>
    <property type="project" value="InterPro"/>
</dbReference>
<dbReference type="InterPro" id="IPR011009">
    <property type="entry name" value="Kinase-like_dom_sf"/>
</dbReference>
<dbReference type="CDD" id="cd10423">
    <property type="entry name" value="RNase_RNase-L"/>
    <property type="match status" value="1"/>
</dbReference>
<dbReference type="Proteomes" id="UP000472261">
    <property type="component" value="Unplaced"/>
</dbReference>
<dbReference type="InterPro" id="IPR036770">
    <property type="entry name" value="Ankyrin_rpt-contain_sf"/>
</dbReference>
<dbReference type="SUPFAM" id="SSF56112">
    <property type="entry name" value="Protein kinase-like (PK-like)"/>
    <property type="match status" value="1"/>
</dbReference>
<evidence type="ECO:0000313" key="9">
    <source>
        <dbReference type="Proteomes" id="UP000472261"/>
    </source>
</evidence>
<dbReference type="Pfam" id="PF12796">
    <property type="entry name" value="Ank_2"/>
    <property type="match status" value="3"/>
</dbReference>
<evidence type="ECO:0000256" key="4">
    <source>
        <dbReference type="ARBA" id="ARBA00023043"/>
    </source>
</evidence>
<evidence type="ECO:0000259" key="7">
    <source>
        <dbReference type="PROSITE" id="PS51392"/>
    </source>
</evidence>
<name>A0A669PTR5_PHACC</name>
<dbReference type="SUPFAM" id="SSF48403">
    <property type="entry name" value="Ankyrin repeat"/>
    <property type="match status" value="1"/>
</dbReference>
<feature type="repeat" description="ANK" evidence="5">
    <location>
        <begin position="164"/>
        <end position="197"/>
    </location>
</feature>
<evidence type="ECO:0000259" key="6">
    <source>
        <dbReference type="PROSITE" id="PS50011"/>
    </source>
</evidence>
<dbReference type="Gene3D" id="1.20.1440.180">
    <property type="entry name" value="KEN domain"/>
    <property type="match status" value="1"/>
</dbReference>
<dbReference type="OMA" id="YGSESHK"/>
<dbReference type="PROSITE" id="PS50088">
    <property type="entry name" value="ANK_REPEAT"/>
    <property type="match status" value="5"/>
</dbReference>
<dbReference type="PRINTS" id="PR01415">
    <property type="entry name" value="ANKYRIN"/>
</dbReference>
<keyword evidence="9" id="KW-1185">Reference proteome</keyword>
<dbReference type="Gene3D" id="1.10.510.10">
    <property type="entry name" value="Transferase(Phosphotransferase) domain 1"/>
    <property type="match status" value="1"/>
</dbReference>
<dbReference type="PROSITE" id="PS50297">
    <property type="entry name" value="ANK_REP_REGION"/>
    <property type="match status" value="3"/>
</dbReference>
<evidence type="ECO:0000256" key="3">
    <source>
        <dbReference type="ARBA" id="ARBA00022840"/>
    </source>
</evidence>
<dbReference type="Pfam" id="PF00069">
    <property type="entry name" value="Pkinase"/>
    <property type="match status" value="1"/>
</dbReference>